<dbReference type="SUPFAM" id="SSF110710">
    <property type="entry name" value="TTHA0583/YokD-like"/>
    <property type="match status" value="1"/>
</dbReference>
<evidence type="ECO:0000313" key="5">
    <source>
        <dbReference type="EMBL" id="QLY40889.1"/>
    </source>
</evidence>
<dbReference type="PANTHER" id="PTHR11104:SF0">
    <property type="entry name" value="SPBETA PROPHAGE-DERIVED AMINOGLYCOSIDE N(3')-ACETYLTRANSFERASE-LIKE PROTEIN YOKD"/>
    <property type="match status" value="1"/>
</dbReference>
<keyword evidence="2 4" id="KW-0808">Transferase</keyword>
<gene>
    <name evidence="5" type="ORF">HF295_08485</name>
</gene>
<dbReference type="PANTHER" id="PTHR11104">
    <property type="entry name" value="AMINOGLYCOSIDE N3-ACETYLTRANSFERASE"/>
    <property type="match status" value="1"/>
</dbReference>
<evidence type="ECO:0000256" key="3">
    <source>
        <dbReference type="ARBA" id="ARBA00023315"/>
    </source>
</evidence>
<dbReference type="InterPro" id="IPR028345">
    <property type="entry name" value="Antibiotic_NAT-like"/>
</dbReference>
<evidence type="ECO:0000256" key="2">
    <source>
        <dbReference type="ARBA" id="ARBA00022679"/>
    </source>
</evidence>
<accession>A0A7L6N8N6</accession>
<dbReference type="Pfam" id="PF02522">
    <property type="entry name" value="Antibiotic_NAT"/>
    <property type="match status" value="1"/>
</dbReference>
<dbReference type="GO" id="GO:0046353">
    <property type="term" value="F:aminoglycoside 3-N-acetyltransferase activity"/>
    <property type="evidence" value="ECO:0007669"/>
    <property type="project" value="UniProtKB-EC"/>
</dbReference>
<dbReference type="GO" id="GO:0046677">
    <property type="term" value="P:response to antibiotic"/>
    <property type="evidence" value="ECO:0007669"/>
    <property type="project" value="UniProtKB-KW"/>
</dbReference>
<reference evidence="5 6" key="1">
    <citation type="submission" date="2020-04" db="EMBL/GenBank/DDBJ databases">
        <authorList>
            <person name="Zheng R.K."/>
            <person name="Sun C.M."/>
        </authorList>
    </citation>
    <scope>NUCLEOTIDE SEQUENCE [LARGE SCALE GENOMIC DNA]</scope>
    <source>
        <strain evidence="6">zrk29</strain>
    </source>
</reference>
<comment type="similarity">
    <text evidence="1 4">Belongs to the antibiotic N-acetyltransferase family.</text>
</comment>
<evidence type="ECO:0000313" key="6">
    <source>
        <dbReference type="Proteomes" id="UP000512167"/>
    </source>
</evidence>
<dbReference type="EMBL" id="CP051151">
    <property type="protein sequence ID" value="QLY40889.1"/>
    <property type="molecule type" value="Genomic_DNA"/>
</dbReference>
<dbReference type="RefSeq" id="WP_312031743.1">
    <property type="nucleotide sequence ID" value="NZ_CP051151.1"/>
</dbReference>
<dbReference type="AlphaFoldDB" id="A0A7L6N8N6"/>
<keyword evidence="6" id="KW-1185">Reference proteome</keyword>
<evidence type="ECO:0000256" key="4">
    <source>
        <dbReference type="RuleBase" id="RU365031"/>
    </source>
</evidence>
<dbReference type="Proteomes" id="UP000512167">
    <property type="component" value="Chromosome"/>
</dbReference>
<organism evidence="5 6">
    <name type="scientific">Hujiaoplasma nucleasis</name>
    <dbReference type="NCBI Taxonomy" id="2725268"/>
    <lineage>
        <taxon>Bacteria</taxon>
        <taxon>Bacillati</taxon>
        <taxon>Mycoplasmatota</taxon>
        <taxon>Mollicutes</taxon>
        <taxon>Candidatus Izemoplasmatales</taxon>
        <taxon>Hujiaoplasmataceae</taxon>
        <taxon>Hujiaoplasma</taxon>
    </lineage>
</organism>
<protein>
    <recommendedName>
        <fullName evidence="4">Aminoglycoside N(3)-acetyltransferase</fullName>
        <ecNumber evidence="4">2.3.1.-</ecNumber>
    </recommendedName>
</protein>
<evidence type="ECO:0000256" key="1">
    <source>
        <dbReference type="ARBA" id="ARBA00006383"/>
    </source>
</evidence>
<keyword evidence="4" id="KW-0046">Antibiotic resistance</keyword>
<proteinExistence type="inferred from homology"/>
<dbReference type="KEGG" id="tbk:HF295_08485"/>
<comment type="catalytic activity">
    <reaction evidence="4">
        <text>a 2-deoxystreptamine antibiotic + acetyl-CoA = an N(3)-acetyl-2-deoxystreptamine antibiotic + CoA + H(+)</text>
        <dbReference type="Rhea" id="RHEA:12665"/>
        <dbReference type="ChEBI" id="CHEBI:15378"/>
        <dbReference type="ChEBI" id="CHEBI:57287"/>
        <dbReference type="ChEBI" id="CHEBI:57288"/>
        <dbReference type="ChEBI" id="CHEBI:57921"/>
        <dbReference type="ChEBI" id="CHEBI:77452"/>
        <dbReference type="EC" id="2.3.1.81"/>
    </reaction>
</comment>
<keyword evidence="3 4" id="KW-0012">Acyltransferase</keyword>
<dbReference type="EC" id="2.3.1.-" evidence="4"/>
<name>A0A7L6N8N6_9MOLU</name>
<sequence>MKLESIVKKTTKPVTKQMIKIALNELGINKNSKLEVHSSLSSFGFVVNKQYDVIDALVETITQGVIIMPAHTPEMTEPTDWENPPVPVSWHQTIIENRKPFDPLVFEPERIGDIPKTFLRYPHVQRTLHPEVSLAVYNRTNDSSWLNHSFDMRELINPLYKLVEEKGKILMMGTDFYTCTSIHLSEFMSKHASLSKHDYQIKINDQIIKKTIITKYFDDDDLNFKIISERYINQYKNTDDYKQVQCGLATLTLVDANKLFEIAKDFHSHYKVH</sequence>
<dbReference type="InterPro" id="IPR003679">
    <property type="entry name" value="Amioglycoside_AcTrfase"/>
</dbReference>